<evidence type="ECO:0000256" key="2">
    <source>
        <dbReference type="ARBA" id="ARBA00022723"/>
    </source>
</evidence>
<dbReference type="SUPFAM" id="SSF56529">
    <property type="entry name" value="FAH"/>
    <property type="match status" value="1"/>
</dbReference>
<reference evidence="4 5" key="1">
    <citation type="submission" date="2022-02" db="EMBL/GenBank/DDBJ databases">
        <title>Halomonas fukangensis sp. nov., a halophilic bacterium isolated from a bulk soil of Kalidium foliatum at Fukang.</title>
        <authorList>
            <person name="Huang Y."/>
        </authorList>
    </citation>
    <scope>NUCLEOTIDE SEQUENCE [LARGE SCALE GENOMIC DNA]</scope>
    <source>
        <strain evidence="4 5">EGI 63088</strain>
    </source>
</reference>
<dbReference type="InterPro" id="IPR051121">
    <property type="entry name" value="FAH"/>
</dbReference>
<dbReference type="Pfam" id="PF01557">
    <property type="entry name" value="FAA_hydrolase"/>
    <property type="match status" value="1"/>
</dbReference>
<proteinExistence type="inferred from homology"/>
<protein>
    <submittedName>
        <fullName evidence="4">Fumarylacetoacetate hydrolase family protein</fullName>
    </submittedName>
</protein>
<dbReference type="Gene3D" id="3.90.850.10">
    <property type="entry name" value="Fumarylacetoacetase-like, C-terminal domain"/>
    <property type="match status" value="1"/>
</dbReference>
<dbReference type="EMBL" id="JAKVPY010000035">
    <property type="protein sequence ID" value="MCH4565320.1"/>
    <property type="molecule type" value="Genomic_DNA"/>
</dbReference>
<dbReference type="InterPro" id="IPR036663">
    <property type="entry name" value="Fumarylacetoacetase_C_sf"/>
</dbReference>
<dbReference type="GO" id="GO:0016787">
    <property type="term" value="F:hydrolase activity"/>
    <property type="evidence" value="ECO:0007669"/>
    <property type="project" value="UniProtKB-KW"/>
</dbReference>
<gene>
    <name evidence="4" type="ORF">MKP05_19655</name>
</gene>
<comment type="caution">
    <text evidence="4">The sequence shown here is derived from an EMBL/GenBank/DDBJ whole genome shotgun (WGS) entry which is preliminary data.</text>
</comment>
<keyword evidence="4" id="KW-0378">Hydrolase</keyword>
<accession>A0ABS9RZY9</accession>
<evidence type="ECO:0000256" key="1">
    <source>
        <dbReference type="ARBA" id="ARBA00010211"/>
    </source>
</evidence>
<evidence type="ECO:0000313" key="4">
    <source>
        <dbReference type="EMBL" id="MCH4565320.1"/>
    </source>
</evidence>
<evidence type="ECO:0000313" key="5">
    <source>
        <dbReference type="Proteomes" id="UP001202117"/>
    </source>
</evidence>
<feature type="domain" description="Fumarylacetoacetase-like C-terminal" evidence="3">
    <location>
        <begin position="220"/>
        <end position="361"/>
    </location>
</feature>
<dbReference type="InterPro" id="IPR011234">
    <property type="entry name" value="Fumarylacetoacetase-like_C"/>
</dbReference>
<keyword evidence="2" id="KW-0479">Metal-binding</keyword>
<dbReference type="Proteomes" id="UP001202117">
    <property type="component" value="Unassembled WGS sequence"/>
</dbReference>
<keyword evidence="5" id="KW-1185">Reference proteome</keyword>
<name>A0ABS9RZY9_9GAMM</name>
<evidence type="ECO:0000259" key="3">
    <source>
        <dbReference type="Pfam" id="PF01557"/>
    </source>
</evidence>
<organism evidence="4 5">
    <name type="scientific">Halomonas flagellata</name>
    <dbReference type="NCBI Taxonomy" id="2920385"/>
    <lineage>
        <taxon>Bacteria</taxon>
        <taxon>Pseudomonadati</taxon>
        <taxon>Pseudomonadota</taxon>
        <taxon>Gammaproteobacteria</taxon>
        <taxon>Oceanospirillales</taxon>
        <taxon>Halomonadaceae</taxon>
        <taxon>Halomonas</taxon>
    </lineage>
</organism>
<comment type="similarity">
    <text evidence="1">Belongs to the FAH family.</text>
</comment>
<dbReference type="PANTHER" id="PTHR42796">
    <property type="entry name" value="FUMARYLACETOACETATE HYDROLASE DOMAIN-CONTAINING PROTEIN 2A-RELATED"/>
    <property type="match status" value="1"/>
</dbReference>
<dbReference type="PANTHER" id="PTHR42796:SF7">
    <property type="entry name" value="2-DEHYDRO-3-DEOXY-D-ARABINONATE DEHYDRATASE"/>
    <property type="match status" value="1"/>
</dbReference>
<sequence>MDYTAFLPEDHERALLVGRVWRQTPQPGPALVVIRHGEVIDISADYRCVADLLDQDDAAGIVSRIEGESLGAVAALLENSLAEPPRTPYLLAPCDVQAIKACGVTFAVSLMERVIEEQAAGDPARATELRREFQALIGSDLSQIVPGSEEAMALKAELQARGAWSQYMEVGIGPDAEVFTKAQPLSSVGFGARVGLHPASQWNNPEPEIVLAVDAQGTPRGATLGNDVNLRDIEGRSALLLGKAKDNNASCAIGPFIRLFDDAFTLDTVRQARVSLRIEGEDDGFALDDSSDMRQISRDPLDLVHQTIGAHHQYPDGFMLFLGTMFSPIQDRDGEGQGFTHHLGDTVTIATPALGALVNRVDRSDRLPPWTFGIRQWQIQMSHQR</sequence>